<feature type="region of interest" description="Disordered" evidence="1">
    <location>
        <begin position="131"/>
        <end position="156"/>
    </location>
</feature>
<feature type="domain" description="PepSY" evidence="3">
    <location>
        <begin position="77"/>
        <end position="133"/>
    </location>
</feature>
<feature type="compositionally biased region" description="Low complexity" evidence="1">
    <location>
        <begin position="55"/>
        <end position="72"/>
    </location>
</feature>
<evidence type="ECO:0000256" key="1">
    <source>
        <dbReference type="SAM" id="MobiDB-lite"/>
    </source>
</evidence>
<protein>
    <recommendedName>
        <fullName evidence="3">PepSY domain-containing protein</fullName>
    </recommendedName>
</protein>
<gene>
    <name evidence="4" type="ORF">Air01nite_32990</name>
</gene>
<dbReference type="Proteomes" id="UP000624325">
    <property type="component" value="Unassembled WGS sequence"/>
</dbReference>
<feature type="region of interest" description="Disordered" evidence="1">
    <location>
        <begin position="26"/>
        <end position="84"/>
    </location>
</feature>
<evidence type="ECO:0000256" key="2">
    <source>
        <dbReference type="SAM" id="SignalP"/>
    </source>
</evidence>
<evidence type="ECO:0000259" key="3">
    <source>
        <dbReference type="Pfam" id="PF03413"/>
    </source>
</evidence>
<dbReference type="Pfam" id="PF03413">
    <property type="entry name" value="PepSY"/>
    <property type="match status" value="1"/>
</dbReference>
<evidence type="ECO:0000313" key="5">
    <source>
        <dbReference type="Proteomes" id="UP000624325"/>
    </source>
</evidence>
<comment type="caution">
    <text evidence="4">The sequence shown here is derived from an EMBL/GenBank/DDBJ whole genome shotgun (WGS) entry which is preliminary data.</text>
</comment>
<feature type="chain" id="PRO_5046377793" description="PepSY domain-containing protein" evidence="2">
    <location>
        <begin position="25"/>
        <end position="156"/>
    </location>
</feature>
<proteinExistence type="predicted"/>
<dbReference type="RefSeq" id="WP_203703301.1">
    <property type="nucleotide sequence ID" value="NZ_BAAALU010000021.1"/>
</dbReference>
<feature type="signal peptide" evidence="2">
    <location>
        <begin position="1"/>
        <end position="24"/>
    </location>
</feature>
<reference evidence="4 5" key="1">
    <citation type="submission" date="2021-01" db="EMBL/GenBank/DDBJ databases">
        <title>Whole genome shotgun sequence of Asanoa iriomotensis NBRC 100142.</title>
        <authorList>
            <person name="Komaki H."/>
            <person name="Tamura T."/>
        </authorList>
    </citation>
    <scope>NUCLEOTIDE SEQUENCE [LARGE SCALE GENOMIC DNA]</scope>
    <source>
        <strain evidence="4 5">NBRC 100142</strain>
    </source>
</reference>
<feature type="compositionally biased region" description="Basic and acidic residues" evidence="1">
    <location>
        <begin position="133"/>
        <end position="156"/>
    </location>
</feature>
<keyword evidence="5" id="KW-1185">Reference proteome</keyword>
<dbReference type="Gene3D" id="3.10.450.40">
    <property type="match status" value="1"/>
</dbReference>
<name>A0ABQ4C380_9ACTN</name>
<organism evidence="4 5">
    <name type="scientific">Asanoa iriomotensis</name>
    <dbReference type="NCBI Taxonomy" id="234613"/>
    <lineage>
        <taxon>Bacteria</taxon>
        <taxon>Bacillati</taxon>
        <taxon>Actinomycetota</taxon>
        <taxon>Actinomycetes</taxon>
        <taxon>Micromonosporales</taxon>
        <taxon>Micromonosporaceae</taxon>
        <taxon>Asanoa</taxon>
    </lineage>
</organism>
<evidence type="ECO:0000313" key="4">
    <source>
        <dbReference type="EMBL" id="GIF57204.1"/>
    </source>
</evidence>
<sequence length="156" mass="16011">MKRTAVIITVAGMAALAVTGTALAAAQSDGPSPRTGIGSTVDEPTVAPTDDRTVDPTAEPTPDDSPTSTRPPLAGGIGSDEARRIALDRVGGGTVTEIESELEHGFATWKVEIVGGGVEHDIYVDRATGTIIKADRDERGGHGSDDRGGDDHGGRR</sequence>
<dbReference type="InterPro" id="IPR025711">
    <property type="entry name" value="PepSY"/>
</dbReference>
<accession>A0ABQ4C380</accession>
<keyword evidence="2" id="KW-0732">Signal</keyword>
<dbReference type="EMBL" id="BONC01000021">
    <property type="protein sequence ID" value="GIF57204.1"/>
    <property type="molecule type" value="Genomic_DNA"/>
</dbReference>